<dbReference type="KEGG" id="fcs:TRV642_1046"/>
<dbReference type="Proteomes" id="UP001152749">
    <property type="component" value="Chromosome"/>
</dbReference>
<proteinExistence type="predicted"/>
<accession>A0A9W4XDF5</accession>
<keyword evidence="1" id="KW-1133">Transmembrane helix</keyword>
<dbReference type="RefSeq" id="WP_263362312.1">
    <property type="nucleotide sequence ID" value="NZ_OX336425.1"/>
</dbReference>
<reference evidence="2" key="1">
    <citation type="submission" date="2022-09" db="EMBL/GenBank/DDBJ databases">
        <authorList>
            <person name="Duchaud E."/>
        </authorList>
    </citation>
    <scope>NUCLEOTIDE SEQUENCE</scope>
    <source>
        <strain evidence="2">TRV642</strain>
    </source>
</reference>
<feature type="transmembrane region" description="Helical" evidence="1">
    <location>
        <begin position="69"/>
        <end position="93"/>
    </location>
</feature>
<sequence length="130" mass="15321">MLVKSYKPILYLFFFALVACVVHKALFLFLDINAQNFYYSIEFLYLIFFGLSALLYLILLIVKKKNFEVIGMAFLFGTFTQMLVGYLILRPILENKSGEVMVEKINFFITFILFLLFETLLTVRLLNEKR</sequence>
<dbReference type="EMBL" id="OX336425">
    <property type="protein sequence ID" value="CAI2766066.1"/>
    <property type="molecule type" value="Genomic_DNA"/>
</dbReference>
<protein>
    <submittedName>
        <fullName evidence="2">IncF plasmid conjugative transfer protein TraG</fullName>
    </submittedName>
</protein>
<evidence type="ECO:0000313" key="2">
    <source>
        <dbReference type="EMBL" id="CAI2766066.1"/>
    </source>
</evidence>
<feature type="transmembrane region" description="Helical" evidence="1">
    <location>
        <begin position="42"/>
        <end position="62"/>
    </location>
</feature>
<organism evidence="2 3">
    <name type="scientific">Flavobacterium collinsii</name>
    <dbReference type="NCBI Taxonomy" id="1114861"/>
    <lineage>
        <taxon>Bacteria</taxon>
        <taxon>Pseudomonadati</taxon>
        <taxon>Bacteroidota</taxon>
        <taxon>Flavobacteriia</taxon>
        <taxon>Flavobacteriales</taxon>
        <taxon>Flavobacteriaceae</taxon>
        <taxon>Flavobacterium</taxon>
    </lineage>
</organism>
<evidence type="ECO:0000256" key="1">
    <source>
        <dbReference type="SAM" id="Phobius"/>
    </source>
</evidence>
<keyword evidence="1" id="KW-0472">Membrane</keyword>
<gene>
    <name evidence="2" type="ORF">TRV642_1046</name>
</gene>
<dbReference type="AlphaFoldDB" id="A0A9W4XDF5"/>
<dbReference type="PROSITE" id="PS51257">
    <property type="entry name" value="PROKAR_LIPOPROTEIN"/>
    <property type="match status" value="1"/>
</dbReference>
<name>A0A9W4XDF5_9FLAO</name>
<feature type="transmembrane region" description="Helical" evidence="1">
    <location>
        <begin position="9"/>
        <end position="30"/>
    </location>
</feature>
<evidence type="ECO:0000313" key="3">
    <source>
        <dbReference type="Proteomes" id="UP001152749"/>
    </source>
</evidence>
<keyword evidence="1" id="KW-0812">Transmembrane</keyword>
<feature type="transmembrane region" description="Helical" evidence="1">
    <location>
        <begin position="105"/>
        <end position="126"/>
    </location>
</feature>